<organism evidence="5 6">
    <name type="scientific">Salegentibacter flavus</name>
    <dbReference type="NCBI Taxonomy" id="287099"/>
    <lineage>
        <taxon>Bacteria</taxon>
        <taxon>Pseudomonadati</taxon>
        <taxon>Bacteroidota</taxon>
        <taxon>Flavobacteriia</taxon>
        <taxon>Flavobacteriales</taxon>
        <taxon>Flavobacteriaceae</taxon>
        <taxon>Salegentibacter</taxon>
    </lineage>
</organism>
<keyword evidence="2" id="KW-0238">DNA-binding</keyword>
<evidence type="ECO:0000313" key="6">
    <source>
        <dbReference type="Proteomes" id="UP000199153"/>
    </source>
</evidence>
<dbReference type="PANTHER" id="PTHR30146">
    <property type="entry name" value="LACI-RELATED TRANSCRIPTIONAL REPRESSOR"/>
    <property type="match status" value="1"/>
</dbReference>
<dbReference type="SUPFAM" id="SSF53822">
    <property type="entry name" value="Periplasmic binding protein-like I"/>
    <property type="match status" value="1"/>
</dbReference>
<accession>A0A1I5CT84</accession>
<evidence type="ECO:0000256" key="3">
    <source>
        <dbReference type="ARBA" id="ARBA00023163"/>
    </source>
</evidence>
<keyword evidence="3" id="KW-0804">Transcription</keyword>
<sequence>MSQLINGMKKTTIYEIANALAIDSSTVSRALNDSPRVSKNTKEKVLKKAKELGYSTNLLASNLRQNKSNTIGIVVPRISRFFFSTTIAGIEEAAFTQGYNVIISQSLEQLDREKKIINNFVANRVDGVLISISWETENCTHLKHLQDLNIPLVFFDRHCASMTNTNKIITGDYEGAYQATNHLIEKGCKKIAHFAGPQTLELYKNRLNGYKMALENNKMKFDPALVQESSLMKNYGYESMKSLMEKIDDIDGVFSANDAAAVGAMKYLSRIGKRIPNDIAFVGFSNDPLSEVIDPPLSTVDQFGFEMGKKACELLIENINAKGKNPWQYRTVVLQPNLIERKSSQKPVKIT</sequence>
<dbReference type="PROSITE" id="PS50932">
    <property type="entry name" value="HTH_LACI_2"/>
    <property type="match status" value="1"/>
</dbReference>
<dbReference type="CDD" id="cd01392">
    <property type="entry name" value="HTH_LacI"/>
    <property type="match status" value="1"/>
</dbReference>
<dbReference type="Pfam" id="PF00356">
    <property type="entry name" value="LacI"/>
    <property type="match status" value="1"/>
</dbReference>
<dbReference type="AlphaFoldDB" id="A0A1I5CT84"/>
<dbReference type="Proteomes" id="UP000199153">
    <property type="component" value="Unassembled WGS sequence"/>
</dbReference>
<dbReference type="Pfam" id="PF13377">
    <property type="entry name" value="Peripla_BP_3"/>
    <property type="match status" value="1"/>
</dbReference>
<dbReference type="GO" id="GO:0003700">
    <property type="term" value="F:DNA-binding transcription factor activity"/>
    <property type="evidence" value="ECO:0007669"/>
    <property type="project" value="TreeGrafter"/>
</dbReference>
<dbReference type="GO" id="GO:0000976">
    <property type="term" value="F:transcription cis-regulatory region binding"/>
    <property type="evidence" value="ECO:0007669"/>
    <property type="project" value="TreeGrafter"/>
</dbReference>
<dbReference type="SMART" id="SM00354">
    <property type="entry name" value="HTH_LACI"/>
    <property type="match status" value="1"/>
</dbReference>
<evidence type="ECO:0000313" key="5">
    <source>
        <dbReference type="EMBL" id="SFN90190.1"/>
    </source>
</evidence>
<name>A0A1I5CT84_9FLAO</name>
<dbReference type="InterPro" id="IPR046335">
    <property type="entry name" value="LacI/GalR-like_sensor"/>
</dbReference>
<gene>
    <name evidence="5" type="ORF">SAMN05660413_03004</name>
</gene>
<dbReference type="EMBL" id="FOVL01000024">
    <property type="protein sequence ID" value="SFN90190.1"/>
    <property type="molecule type" value="Genomic_DNA"/>
</dbReference>
<dbReference type="Gene3D" id="1.10.260.40">
    <property type="entry name" value="lambda repressor-like DNA-binding domains"/>
    <property type="match status" value="1"/>
</dbReference>
<dbReference type="SUPFAM" id="SSF47413">
    <property type="entry name" value="lambda repressor-like DNA-binding domains"/>
    <property type="match status" value="1"/>
</dbReference>
<dbReference type="InterPro" id="IPR028082">
    <property type="entry name" value="Peripla_BP_I"/>
</dbReference>
<reference evidence="5 6" key="1">
    <citation type="submission" date="2016-10" db="EMBL/GenBank/DDBJ databases">
        <authorList>
            <person name="de Groot N.N."/>
        </authorList>
    </citation>
    <scope>NUCLEOTIDE SEQUENCE [LARGE SCALE GENOMIC DNA]</scope>
    <source>
        <strain evidence="5 6">DSM 17794</strain>
    </source>
</reference>
<evidence type="ECO:0000259" key="4">
    <source>
        <dbReference type="PROSITE" id="PS50932"/>
    </source>
</evidence>
<keyword evidence="6" id="KW-1185">Reference proteome</keyword>
<dbReference type="STRING" id="287099.SAMN05660413_03004"/>
<dbReference type="CDD" id="cd06267">
    <property type="entry name" value="PBP1_LacI_sugar_binding-like"/>
    <property type="match status" value="1"/>
</dbReference>
<evidence type="ECO:0000256" key="1">
    <source>
        <dbReference type="ARBA" id="ARBA00023015"/>
    </source>
</evidence>
<evidence type="ECO:0000256" key="2">
    <source>
        <dbReference type="ARBA" id="ARBA00023125"/>
    </source>
</evidence>
<dbReference type="Gene3D" id="3.40.50.2300">
    <property type="match status" value="2"/>
</dbReference>
<dbReference type="PANTHER" id="PTHR30146:SF109">
    <property type="entry name" value="HTH-TYPE TRANSCRIPTIONAL REGULATOR GALS"/>
    <property type="match status" value="1"/>
</dbReference>
<dbReference type="InterPro" id="IPR010982">
    <property type="entry name" value="Lambda_DNA-bd_dom_sf"/>
</dbReference>
<dbReference type="InterPro" id="IPR000843">
    <property type="entry name" value="HTH_LacI"/>
</dbReference>
<protein>
    <submittedName>
        <fullName evidence="5">Transcriptional regulator, LacI family</fullName>
    </submittedName>
</protein>
<feature type="domain" description="HTH lacI-type" evidence="4">
    <location>
        <begin position="11"/>
        <end position="65"/>
    </location>
</feature>
<keyword evidence="1" id="KW-0805">Transcription regulation</keyword>
<proteinExistence type="predicted"/>